<reference evidence="2" key="1">
    <citation type="submission" date="2016-02" db="EMBL/GenBank/DDBJ databases">
        <title>Draft genome sequence of Microdochium bolleyi, a fungal endophyte of beachgrass.</title>
        <authorList>
            <consortium name="DOE Joint Genome Institute"/>
            <person name="David A.S."/>
            <person name="May G."/>
            <person name="Haridas S."/>
            <person name="Lim J."/>
            <person name="Wang M."/>
            <person name="Labutti K."/>
            <person name="Lipzen A."/>
            <person name="Barry K."/>
            <person name="Grigoriev I.V."/>
        </authorList>
    </citation>
    <scope>NUCLEOTIDE SEQUENCE [LARGE SCALE GENOMIC DNA]</scope>
    <source>
        <strain evidence="2">J235TASD1</strain>
    </source>
</reference>
<protein>
    <submittedName>
        <fullName evidence="1">Uncharacterized protein</fullName>
    </submittedName>
</protein>
<dbReference type="InParanoid" id="A0A136J0U0"/>
<organism evidence="1 2">
    <name type="scientific">Microdochium bolleyi</name>
    <dbReference type="NCBI Taxonomy" id="196109"/>
    <lineage>
        <taxon>Eukaryota</taxon>
        <taxon>Fungi</taxon>
        <taxon>Dikarya</taxon>
        <taxon>Ascomycota</taxon>
        <taxon>Pezizomycotina</taxon>
        <taxon>Sordariomycetes</taxon>
        <taxon>Xylariomycetidae</taxon>
        <taxon>Xylariales</taxon>
        <taxon>Microdochiaceae</taxon>
        <taxon>Microdochium</taxon>
    </lineage>
</organism>
<dbReference type="Proteomes" id="UP000070501">
    <property type="component" value="Unassembled WGS sequence"/>
</dbReference>
<feature type="non-terminal residue" evidence="1">
    <location>
        <position position="71"/>
    </location>
</feature>
<proteinExistence type="predicted"/>
<dbReference type="EMBL" id="KQ964252">
    <property type="protein sequence ID" value="KXJ90674.1"/>
    <property type="molecule type" value="Genomic_DNA"/>
</dbReference>
<sequence length="71" mass="7567">MPRSVACRSPALRQALPQGHLAPGSRASGPVRPLGTLCLCQLAHPVRWKRHAPSCPVVCCPATKMPCSNQL</sequence>
<gene>
    <name evidence="1" type="ORF">Micbo1qcDRAFT_164294</name>
</gene>
<evidence type="ECO:0000313" key="1">
    <source>
        <dbReference type="EMBL" id="KXJ90674.1"/>
    </source>
</evidence>
<keyword evidence="2" id="KW-1185">Reference proteome</keyword>
<evidence type="ECO:0000313" key="2">
    <source>
        <dbReference type="Proteomes" id="UP000070501"/>
    </source>
</evidence>
<dbReference type="AlphaFoldDB" id="A0A136J0U0"/>
<name>A0A136J0U0_9PEZI</name>
<accession>A0A136J0U0</accession>